<dbReference type="Pfam" id="PF01784">
    <property type="entry name" value="DUF34_NIF3"/>
    <property type="match status" value="1"/>
</dbReference>
<evidence type="ECO:0000256" key="2">
    <source>
        <dbReference type="ARBA" id="ARBA00022112"/>
    </source>
</evidence>
<dbReference type="EMBL" id="DVHH01000071">
    <property type="protein sequence ID" value="HIR54523.1"/>
    <property type="molecule type" value="Genomic_DNA"/>
</dbReference>
<reference evidence="3" key="2">
    <citation type="journal article" date="2021" name="PeerJ">
        <title>Extensive microbial diversity within the chicken gut microbiome revealed by metagenomics and culture.</title>
        <authorList>
            <person name="Gilroy R."/>
            <person name="Ravi A."/>
            <person name="Getino M."/>
            <person name="Pursley I."/>
            <person name="Horton D.L."/>
            <person name="Alikhan N.F."/>
            <person name="Baker D."/>
            <person name="Gharbi K."/>
            <person name="Hall N."/>
            <person name="Watson M."/>
            <person name="Adriaenssens E.M."/>
            <person name="Foster-Nyarko E."/>
            <person name="Jarju S."/>
            <person name="Secka A."/>
            <person name="Antonio M."/>
            <person name="Oren A."/>
            <person name="Chaudhuri R.R."/>
            <person name="La Ragione R."/>
            <person name="Hildebrand F."/>
            <person name="Pallen M.J."/>
        </authorList>
    </citation>
    <scope>NUCLEOTIDE SEQUENCE</scope>
    <source>
        <strain evidence="3">ChiGjej3B3-7149</strain>
    </source>
</reference>
<evidence type="ECO:0000313" key="3">
    <source>
        <dbReference type="EMBL" id="HIR54523.1"/>
    </source>
</evidence>
<accession>A0A9D1DKN2</accession>
<protein>
    <recommendedName>
        <fullName evidence="2">GTP cyclohydrolase 1 type 2 homolog</fullName>
    </recommendedName>
</protein>
<dbReference type="InterPro" id="IPR036069">
    <property type="entry name" value="DUF34/NIF3_sf"/>
</dbReference>
<dbReference type="SUPFAM" id="SSF102705">
    <property type="entry name" value="NIF3 (NGG1p interacting factor 3)-like"/>
    <property type="match status" value="1"/>
</dbReference>
<sequence length="47" mass="5209">MAKVSEIFEKLALRAPVELKMGFDNVGHLAGRGDREVRLVLVTLDIT</sequence>
<dbReference type="Gene3D" id="3.40.1390.30">
    <property type="entry name" value="NIF3 (NGG1p interacting factor 3)-like"/>
    <property type="match status" value="1"/>
</dbReference>
<evidence type="ECO:0000256" key="1">
    <source>
        <dbReference type="ARBA" id="ARBA00006964"/>
    </source>
</evidence>
<reference evidence="3" key="1">
    <citation type="submission" date="2020-10" db="EMBL/GenBank/DDBJ databases">
        <authorList>
            <person name="Gilroy R."/>
        </authorList>
    </citation>
    <scope>NUCLEOTIDE SEQUENCE</scope>
    <source>
        <strain evidence="3">ChiGjej3B3-7149</strain>
    </source>
</reference>
<feature type="non-terminal residue" evidence="3">
    <location>
        <position position="47"/>
    </location>
</feature>
<dbReference type="Proteomes" id="UP000824238">
    <property type="component" value="Unassembled WGS sequence"/>
</dbReference>
<dbReference type="InterPro" id="IPR002678">
    <property type="entry name" value="DUF34/NIF3"/>
</dbReference>
<gene>
    <name evidence="3" type="ORF">IAD36_02835</name>
</gene>
<comment type="caution">
    <text evidence="3">The sequence shown here is derived from an EMBL/GenBank/DDBJ whole genome shotgun (WGS) entry which is preliminary data.</text>
</comment>
<name>A0A9D1DKN2_9FIRM</name>
<evidence type="ECO:0000313" key="4">
    <source>
        <dbReference type="Proteomes" id="UP000824238"/>
    </source>
</evidence>
<proteinExistence type="inferred from homology"/>
<dbReference type="AlphaFoldDB" id="A0A9D1DKN2"/>
<comment type="similarity">
    <text evidence="1">Belongs to the GTP cyclohydrolase I type 2/NIF3 family.</text>
</comment>
<organism evidence="3 4">
    <name type="scientific">Candidatus Scatomorpha intestinigallinarum</name>
    <dbReference type="NCBI Taxonomy" id="2840923"/>
    <lineage>
        <taxon>Bacteria</taxon>
        <taxon>Bacillati</taxon>
        <taxon>Bacillota</taxon>
        <taxon>Clostridia</taxon>
        <taxon>Eubacteriales</taxon>
        <taxon>Candidatus Scatomorpha</taxon>
    </lineage>
</organism>